<dbReference type="AlphaFoldDB" id="A0A5E8C528"/>
<dbReference type="PANTHER" id="PTHR39401:SF1">
    <property type="entry name" value="SNOAL-LIKE DOMAIN-CONTAINING PROTEIN"/>
    <property type="match status" value="1"/>
</dbReference>
<reference evidence="1 2" key="1">
    <citation type="submission" date="2019-09" db="EMBL/GenBank/DDBJ databases">
        <authorList>
            <person name="Brejova B."/>
        </authorList>
    </citation>
    <scope>NUCLEOTIDE SEQUENCE [LARGE SCALE GENOMIC DNA]</scope>
</reference>
<accession>A0A5E8C528</accession>
<dbReference type="Gene3D" id="3.10.450.50">
    <property type="match status" value="1"/>
</dbReference>
<dbReference type="GeneID" id="43585266"/>
<organism evidence="1 2">
    <name type="scientific">Magnusiomyces paraingens</name>
    <dbReference type="NCBI Taxonomy" id="2606893"/>
    <lineage>
        <taxon>Eukaryota</taxon>
        <taxon>Fungi</taxon>
        <taxon>Dikarya</taxon>
        <taxon>Ascomycota</taxon>
        <taxon>Saccharomycotina</taxon>
        <taxon>Dipodascomycetes</taxon>
        <taxon>Dipodascales</taxon>
        <taxon>Dipodascaceae</taxon>
        <taxon>Magnusiomyces</taxon>
    </lineage>
</organism>
<dbReference type="Proteomes" id="UP000398389">
    <property type="component" value="Unassembled WGS sequence"/>
</dbReference>
<evidence type="ECO:0008006" key="3">
    <source>
        <dbReference type="Google" id="ProtNLM"/>
    </source>
</evidence>
<protein>
    <recommendedName>
        <fullName evidence="3">SnoaL-like domain-containing protein</fullName>
    </recommendedName>
</protein>
<gene>
    <name evidence="1" type="ORF">SAPINGB_P006455</name>
</gene>
<dbReference type="SUPFAM" id="SSF54427">
    <property type="entry name" value="NTF2-like"/>
    <property type="match status" value="1"/>
</dbReference>
<sequence length="138" mass="15337">MATTLYPKSFTDDVVKSFITTFFKLSDTPAPSAGVADPYVESFTPTATLKMPKLPTAQGSEAITETRQKMWANVVSRCHVVEQVYPYSASEVFLKGTVRYGLKDGSFASVDWSSNMVFDEDALSNGKALLKYYQVYLF</sequence>
<dbReference type="RefSeq" id="XP_031857057.1">
    <property type="nucleotide sequence ID" value="XM_032001166.1"/>
</dbReference>
<keyword evidence="2" id="KW-1185">Reference proteome</keyword>
<evidence type="ECO:0000313" key="2">
    <source>
        <dbReference type="Proteomes" id="UP000398389"/>
    </source>
</evidence>
<dbReference type="PANTHER" id="PTHR39401">
    <property type="entry name" value="SNOAL-LIKE DOMAIN-CONTAINING PROTEIN"/>
    <property type="match status" value="1"/>
</dbReference>
<proteinExistence type="predicted"/>
<name>A0A5E8C528_9ASCO</name>
<dbReference type="InterPro" id="IPR032710">
    <property type="entry name" value="NTF2-like_dom_sf"/>
</dbReference>
<dbReference type="EMBL" id="CABVLU010000005">
    <property type="protein sequence ID" value="VVT58929.1"/>
    <property type="molecule type" value="Genomic_DNA"/>
</dbReference>
<evidence type="ECO:0000313" key="1">
    <source>
        <dbReference type="EMBL" id="VVT58929.1"/>
    </source>
</evidence>
<dbReference type="OrthoDB" id="3468019at2759"/>